<evidence type="ECO:0000313" key="3">
    <source>
        <dbReference type="Proteomes" id="UP000494256"/>
    </source>
</evidence>
<evidence type="ECO:0000256" key="1">
    <source>
        <dbReference type="SAM" id="MobiDB-lite"/>
    </source>
</evidence>
<reference evidence="2 3" key="1">
    <citation type="submission" date="2020-04" db="EMBL/GenBank/DDBJ databases">
        <authorList>
            <person name="Wallbank WR R."/>
            <person name="Pardo Diaz C."/>
            <person name="Kozak K."/>
            <person name="Martin S."/>
            <person name="Jiggins C."/>
            <person name="Moest M."/>
            <person name="Warren A I."/>
            <person name="Byers J.R.P. K."/>
            <person name="Montejo-Kovacevich G."/>
            <person name="Yen C E."/>
        </authorList>
    </citation>
    <scope>NUCLEOTIDE SEQUENCE [LARGE SCALE GENOMIC DNA]</scope>
</reference>
<proteinExistence type="predicted"/>
<sequence>MLSNNSKIIALETTLQQSLLDFKELLIDLEQMQINLDICKTQYIELKEKCESKTCCGAEETQKVIQSIRSALTILSETKNLDILNEIFKILFGESTTLSYPTSTKENPEIKKQLLTPKKELHSSNEDLSIRDESVSEIEGTPTGRHSPIIQTKKLKNSMVTTFDREKKKCPDSWPTPEKKTLKLIYPTPSRSKQNSSLRQARLNFVKTKSSNIIDITCSPEFGGGSRNTKSETDCNVQPLIKKESIENDDTILPSPTSGPTNFTLFKSPMKFKKPQLSLKTKTENIIKKVDPDSEKIIIKTERKCPDSNITRKWMENGMKSNNSATFTQEDSINILHPDRLPNNLKKNSPVERENNETTFCNTQSSISLLEDINELDDIHREDKLPSSAKRPLAENINIMNIPDDDELQPSISVLQRDAKMSRLAVDNVKIKIAALGPGDEGPAPRTRAEKRSLPGWACRECIEFFSELHKDDPDMMLKKINECSHHRGVTNPERPKTPPGYWNPRWNVPDDTEEFNRKNNV</sequence>
<evidence type="ECO:0000313" key="2">
    <source>
        <dbReference type="EMBL" id="CAB3236587.1"/>
    </source>
</evidence>
<organism evidence="2 3">
    <name type="scientific">Arctia plantaginis</name>
    <name type="common">Wood tiger moth</name>
    <name type="synonym">Phalaena plantaginis</name>
    <dbReference type="NCBI Taxonomy" id="874455"/>
    <lineage>
        <taxon>Eukaryota</taxon>
        <taxon>Metazoa</taxon>
        <taxon>Ecdysozoa</taxon>
        <taxon>Arthropoda</taxon>
        <taxon>Hexapoda</taxon>
        <taxon>Insecta</taxon>
        <taxon>Pterygota</taxon>
        <taxon>Neoptera</taxon>
        <taxon>Endopterygota</taxon>
        <taxon>Lepidoptera</taxon>
        <taxon>Glossata</taxon>
        <taxon>Ditrysia</taxon>
        <taxon>Noctuoidea</taxon>
        <taxon>Erebidae</taxon>
        <taxon>Arctiinae</taxon>
        <taxon>Arctia</taxon>
    </lineage>
</organism>
<name>A0A8S0ZT24_ARCPL</name>
<dbReference type="Proteomes" id="UP000494256">
    <property type="component" value="Unassembled WGS sequence"/>
</dbReference>
<accession>A0A8S0ZT24</accession>
<feature type="region of interest" description="Disordered" evidence="1">
    <location>
        <begin position="487"/>
        <end position="522"/>
    </location>
</feature>
<dbReference type="EMBL" id="CADEBD010000302">
    <property type="protein sequence ID" value="CAB3236587.1"/>
    <property type="molecule type" value="Genomic_DNA"/>
</dbReference>
<protein>
    <recommendedName>
        <fullName evidence="4">DNA endonuclease RBBP8</fullName>
    </recommendedName>
</protein>
<evidence type="ECO:0008006" key="4">
    <source>
        <dbReference type="Google" id="ProtNLM"/>
    </source>
</evidence>
<comment type="caution">
    <text evidence="2">The sequence shown here is derived from an EMBL/GenBank/DDBJ whole genome shotgun (WGS) entry which is preliminary data.</text>
</comment>
<dbReference type="OrthoDB" id="2266637at2759"/>
<gene>
    <name evidence="2" type="ORF">APLA_LOCUS7458</name>
</gene>
<dbReference type="AlphaFoldDB" id="A0A8S0ZT24"/>